<dbReference type="InterPro" id="IPR050708">
    <property type="entry name" value="T6SS_VgrG/RHS"/>
</dbReference>
<organism evidence="3 4">
    <name type="scientific">Flavonifractor plautii 1_3_50AFAA</name>
    <dbReference type="NCBI Taxonomy" id="742738"/>
    <lineage>
        <taxon>Bacteria</taxon>
        <taxon>Bacillati</taxon>
        <taxon>Bacillota</taxon>
        <taxon>Clostridia</taxon>
        <taxon>Eubacteriales</taxon>
        <taxon>Oscillospiraceae</taxon>
        <taxon>Flavonifractor</taxon>
    </lineage>
</organism>
<dbReference type="RefSeq" id="WP_242848671.1">
    <property type="nucleotide sequence ID" value="NZ_KN174167.1"/>
</dbReference>
<dbReference type="InterPro" id="IPR022385">
    <property type="entry name" value="Rhs_assc_core"/>
</dbReference>
<dbReference type="EMBL" id="ADLO01000112">
    <property type="protein sequence ID" value="KGF53483.1"/>
    <property type="molecule type" value="Genomic_DNA"/>
</dbReference>
<dbReference type="PANTHER" id="PTHR32305">
    <property type="match status" value="1"/>
</dbReference>
<sequence length="384" mass="44079">RGGVTTPFQYDNAGNLLQDDKARYSYDAFNRTVKVETFDGNVQVNRYDAEGLRHEMEENGRLVRFIFHKGEAVVEHEENSNVIRLIRGSELIARSSDSESARTYYHYASDEMGSTTHIVDENGNVQNRYAYDAWGRIEVKEEAVPNRFTYYGQQIDPITQQYYLRARFYNPVIGRFTQEDTYRGDGLNLYAYCANNPVYYVDPSGFASDKLWPNELASGTYKQLLDLLENATKSHLTPHHTPADLYMRTNYGISKPFGWAISLETTYLNPGGRHGKTATYGGNFSGDFKKWYLSLSPRDALAFDIRNIQNILKEQGLYDSNARRLLREHIHNVVNARFTSDPDIVSRPDFSGKKVENAAIFSKDYQDYKPKDCVLNEFKCPKKG</sequence>
<gene>
    <name evidence="3" type="ORF">HMPREF9460_03696</name>
</gene>
<dbReference type="eggNOG" id="COG5585">
    <property type="taxonomic scope" value="Bacteria"/>
</dbReference>
<comment type="caution">
    <text evidence="3">The sequence shown here is derived from an EMBL/GenBank/DDBJ whole genome shotgun (WGS) entry which is preliminary data.</text>
</comment>
<dbReference type="eggNOG" id="COG3209">
    <property type="taxonomic scope" value="Bacteria"/>
</dbReference>
<dbReference type="AlphaFoldDB" id="A0A096B2A4"/>
<dbReference type="PATRIC" id="fig|742738.3.peg.3803"/>
<feature type="non-terminal residue" evidence="3">
    <location>
        <position position="1"/>
    </location>
</feature>
<name>A0A096B2A4_FLAPL</name>
<reference evidence="3 4" key="1">
    <citation type="submission" date="2011-08" db="EMBL/GenBank/DDBJ databases">
        <title>The Genome Sequence of Clostridium orbiscindens 1_3_50AFAA.</title>
        <authorList>
            <consortium name="The Broad Institute Genome Sequencing Platform"/>
            <person name="Earl A."/>
            <person name="Ward D."/>
            <person name="Feldgarden M."/>
            <person name="Gevers D."/>
            <person name="Daigneault M."/>
            <person name="Strauss J."/>
            <person name="Allen-Vercoe E."/>
            <person name="Young S.K."/>
            <person name="Zeng Q."/>
            <person name="Gargeya S."/>
            <person name="Fitzgerald M."/>
            <person name="Haas B."/>
            <person name="Abouelleil A."/>
            <person name="Alvarado L."/>
            <person name="Arachchi H.M."/>
            <person name="Berlin A."/>
            <person name="Brown A."/>
            <person name="Chapman S.B."/>
            <person name="Chen Z."/>
            <person name="Dunbar C."/>
            <person name="Freedman E."/>
            <person name="Gearin G."/>
            <person name="Gellesch M."/>
            <person name="Goldberg J."/>
            <person name="Griggs A."/>
            <person name="Gujja S."/>
            <person name="Heiman D."/>
            <person name="Howarth C."/>
            <person name="Larson L."/>
            <person name="Lui A."/>
            <person name="MacDonald P.J.P."/>
            <person name="Montmayeur A."/>
            <person name="Murphy C."/>
            <person name="Neiman D."/>
            <person name="Pearson M."/>
            <person name="Priest M."/>
            <person name="Roberts A."/>
            <person name="Saif S."/>
            <person name="Shea T."/>
            <person name="Shenoy N."/>
            <person name="Sisk P."/>
            <person name="Stolte C."/>
            <person name="Sykes S."/>
            <person name="Wortman J."/>
            <person name="Nusbaum C."/>
            <person name="Birren B."/>
        </authorList>
    </citation>
    <scope>NUCLEOTIDE SEQUENCE [LARGE SCALE GENOMIC DNA]</scope>
    <source>
        <strain evidence="3 4">1_3_50AFAA</strain>
    </source>
</reference>
<dbReference type="NCBIfam" id="TIGR03696">
    <property type="entry name" value="Rhs_assc_core"/>
    <property type="match status" value="1"/>
</dbReference>
<dbReference type="Pfam" id="PF25023">
    <property type="entry name" value="TEN_YD-shell"/>
    <property type="match status" value="1"/>
</dbReference>
<keyword evidence="4" id="KW-1185">Reference proteome</keyword>
<accession>A0A096B2A4</accession>
<feature type="domain" description="Teneurin-like YD-shell" evidence="2">
    <location>
        <begin position="7"/>
        <end position="198"/>
    </location>
</feature>
<proteinExistence type="predicted"/>
<dbReference type="HOGENOM" id="CLU_718677_0_0_9"/>
<protein>
    <recommendedName>
        <fullName evidence="2">Teneurin-like YD-shell domain-containing protein</fullName>
    </recommendedName>
</protein>
<evidence type="ECO:0000313" key="4">
    <source>
        <dbReference type="Proteomes" id="UP000029585"/>
    </source>
</evidence>
<evidence type="ECO:0000313" key="3">
    <source>
        <dbReference type="EMBL" id="KGF53483.1"/>
    </source>
</evidence>
<dbReference type="PANTHER" id="PTHR32305:SF15">
    <property type="entry name" value="PROTEIN RHSA-RELATED"/>
    <property type="match status" value="1"/>
</dbReference>
<evidence type="ECO:0000259" key="2">
    <source>
        <dbReference type="Pfam" id="PF25023"/>
    </source>
</evidence>
<dbReference type="Proteomes" id="UP000029585">
    <property type="component" value="Unassembled WGS sequence"/>
</dbReference>
<evidence type="ECO:0000256" key="1">
    <source>
        <dbReference type="ARBA" id="ARBA00022737"/>
    </source>
</evidence>
<dbReference type="InterPro" id="IPR056823">
    <property type="entry name" value="TEN-like_YD-shell"/>
</dbReference>
<keyword evidence="1" id="KW-0677">Repeat</keyword>
<dbReference type="Gene3D" id="2.180.10.10">
    <property type="entry name" value="RHS repeat-associated core"/>
    <property type="match status" value="1"/>
</dbReference>